<feature type="coiled-coil region" evidence="1">
    <location>
        <begin position="900"/>
        <end position="1063"/>
    </location>
</feature>
<reference evidence="2" key="1">
    <citation type="submission" date="2025-08" db="UniProtKB">
        <authorList>
            <consortium name="Ensembl"/>
        </authorList>
    </citation>
    <scope>IDENTIFICATION</scope>
</reference>
<accession>A0A8C0ATI9</accession>
<evidence type="ECO:0000313" key="3">
    <source>
        <dbReference type="Proteomes" id="UP000694555"/>
    </source>
</evidence>
<feature type="coiled-coil region" evidence="1">
    <location>
        <begin position="62"/>
        <end position="89"/>
    </location>
</feature>
<keyword evidence="1" id="KW-0175">Coiled coil</keyword>
<dbReference type="PANTHER" id="PTHR47899:SF1">
    <property type="entry name" value="COILED-COIL DOMAIN-CONTAINING PROTEIN 171"/>
    <property type="match status" value="1"/>
</dbReference>
<feature type="coiled-coil region" evidence="1">
    <location>
        <begin position="400"/>
        <end position="450"/>
    </location>
</feature>
<evidence type="ECO:0000256" key="1">
    <source>
        <dbReference type="SAM" id="Coils"/>
    </source>
</evidence>
<dbReference type="InterPro" id="IPR038820">
    <property type="entry name" value="CCDC171"/>
</dbReference>
<keyword evidence="3" id="KW-1185">Reference proteome</keyword>
<feature type="coiled-coil region" evidence="1">
    <location>
        <begin position="534"/>
        <end position="589"/>
    </location>
</feature>
<dbReference type="Ensembl" id="ENSBJAT00000007094.1">
    <property type="protein sequence ID" value="ENSBJAP00000006890.1"/>
    <property type="gene ID" value="ENSBJAG00000004911.1"/>
</dbReference>
<evidence type="ECO:0000313" key="2">
    <source>
        <dbReference type="Ensembl" id="ENSBJAP00000006890.1"/>
    </source>
</evidence>
<feature type="coiled-coil region" evidence="1">
    <location>
        <begin position="289"/>
        <end position="362"/>
    </location>
</feature>
<organism evidence="2 3">
    <name type="scientific">Buteo japonicus</name>
    <dbReference type="NCBI Taxonomy" id="224669"/>
    <lineage>
        <taxon>Eukaryota</taxon>
        <taxon>Metazoa</taxon>
        <taxon>Chordata</taxon>
        <taxon>Craniata</taxon>
        <taxon>Vertebrata</taxon>
        <taxon>Euteleostomi</taxon>
        <taxon>Archelosauria</taxon>
        <taxon>Archosauria</taxon>
        <taxon>Dinosauria</taxon>
        <taxon>Saurischia</taxon>
        <taxon>Theropoda</taxon>
        <taxon>Coelurosauria</taxon>
        <taxon>Aves</taxon>
        <taxon>Neognathae</taxon>
        <taxon>Neoaves</taxon>
        <taxon>Telluraves</taxon>
        <taxon>Accipitrimorphae</taxon>
        <taxon>Accipitriformes</taxon>
        <taxon>Accipitridae</taxon>
        <taxon>Accipitrinae</taxon>
        <taxon>Buteo</taxon>
    </lineage>
</organism>
<protein>
    <submittedName>
        <fullName evidence="2">Coiled-coil domain containing 171</fullName>
    </submittedName>
</protein>
<dbReference type="AlphaFoldDB" id="A0A8C0ATI9"/>
<sequence length="1204" mass="138296">KACFDYFNIACDAQGLHNAKCESQLLQSSNESELDAAEDLRRKLCQAKKEKLDLTIKHNQELSNCESQLVKLRSEIEKGEALRQSLEYELAIARKDARLKTYAAEEELSDAKTKLAELQVAESEKMFHIAQQKWKEQQQRLASEKDDIRKTCNSEYELLLNERTKLESVLQEQNNALQNTLKKMKDMEVEHNDCTELLRRQANELEYSAEREERLKKELEAATVRIKKLEENIEAERAAHLESKLNSEIIQLRIRDLEGALQVEKASQAEALSDLEMIKKEFKEVEYAYEREKHNAQENLEKLNVLERECFSTNKQMNEKIEEKKKVIKDLSERLGNNEKTCRELQEELAKAKKHQVFLTETYENNMRELELLLDSFAMSGQRTAGACEDKDKPPSLSVLETLRCTLTAYQNKLEDMSNEVTLALFGSIRIEAQDNLADANKELNHLHTECAYRETLMGTLEMELQNVRQCWEKEKVHATESENEIQKLTRAYQKDMEDKLTFLHSLYQRLVAGCVLIKQPEGILDRFSWSELCAVLQENVDALILDLSRANEKISHLEYVCKNKSDTMKELQQNQEDAFSKMAEQMKAQESCWQKQKKYLEQQYSGLLGEVHARAQEYQETAEKNKERIYVLEKRQEKLALENVSVKNMLMQVQKEHSALLAACALLAGALYPLYSRSCAMSSQRDLLQDQVNIYELVNQEIRTLVHALSDVAENNQDEAKMKKRTFKGLIHVFRRGVIAVLAANRLKVLAQSSNSLFSWVNGFKEGIGILVCIGDSKGKRNLSKEQIRCVEALSWFTSSNLLAAIISSVTELQDVVNKTDPKTWLSGHLVASAARNSFSKLMDKLNVIMETIPLDSSRSITHLEKDSLVQRLAHGLHKINTQALEAGICDRLPVTKSIASLQKQIFEFTQRLHTAEVERRSLRLKLAEFKWNFSEMKKEADKAQSLQEQLNMFKQSKLITHERFESACEELNNALHREHQAQVLLNEQAQQLQELNNKLELHSSEEADKNQVLSETVKRLSEAKMELRRKDQSLRQLNRLLTQLEQDKRGLKESIRDAESALCMAVKDKELIISHMKSVEATLHKVRDQTLLSRTAATRNDFTLQLPKLHLETFAVERLKGRPEVVAFQAMIKSFMDIYQLASSRIDMLVRKAASHQLHGAALKSKLQTACLHENESLQLVSLQHLPSCCIVSVGNYNNISL</sequence>
<name>A0A8C0ATI9_9AVES</name>
<dbReference type="PANTHER" id="PTHR47899">
    <property type="entry name" value="COILED-COIL DOMAIN-CONTAINING PROTEIN 171"/>
    <property type="match status" value="1"/>
</dbReference>
<reference evidence="2" key="2">
    <citation type="submission" date="2025-09" db="UniProtKB">
        <authorList>
            <consortium name="Ensembl"/>
        </authorList>
    </citation>
    <scope>IDENTIFICATION</scope>
</reference>
<feature type="coiled-coil region" evidence="1">
    <location>
        <begin position="156"/>
        <end position="246"/>
    </location>
</feature>
<proteinExistence type="predicted"/>
<dbReference type="Proteomes" id="UP000694555">
    <property type="component" value="Unplaced"/>
</dbReference>